<comment type="function">
    <text evidence="2">Plant non-specific lipid-transfer proteins transfer phospholipids as well as galactolipids across membranes. May play a role in wax or cutin deposition in the cell walls of expanding epidermal cells and certain secretory tissues.</text>
</comment>
<evidence type="ECO:0000313" key="5">
    <source>
        <dbReference type="Proteomes" id="UP001054252"/>
    </source>
</evidence>
<gene>
    <name evidence="4" type="ORF">SLEP1_g14752</name>
</gene>
<dbReference type="SMART" id="SM00499">
    <property type="entry name" value="AAI"/>
    <property type="match status" value="1"/>
</dbReference>
<evidence type="ECO:0000313" key="4">
    <source>
        <dbReference type="EMBL" id="GKV02298.1"/>
    </source>
</evidence>
<comment type="similarity">
    <text evidence="1 2">Belongs to the plant LTP family.</text>
</comment>
<dbReference type="Pfam" id="PF00234">
    <property type="entry name" value="Tryp_alpha_amyl"/>
    <property type="match status" value="1"/>
</dbReference>
<keyword evidence="2" id="KW-0813">Transport</keyword>
<dbReference type="PROSITE" id="PS00597">
    <property type="entry name" value="PLANT_LTP"/>
    <property type="match status" value="1"/>
</dbReference>
<dbReference type="EMBL" id="BPVZ01000018">
    <property type="protein sequence ID" value="GKV02298.1"/>
    <property type="molecule type" value="Genomic_DNA"/>
</dbReference>
<dbReference type="GO" id="GO:0006869">
    <property type="term" value="P:lipid transport"/>
    <property type="evidence" value="ECO:0007669"/>
    <property type="project" value="InterPro"/>
</dbReference>
<organism evidence="4 5">
    <name type="scientific">Rubroshorea leprosula</name>
    <dbReference type="NCBI Taxonomy" id="152421"/>
    <lineage>
        <taxon>Eukaryota</taxon>
        <taxon>Viridiplantae</taxon>
        <taxon>Streptophyta</taxon>
        <taxon>Embryophyta</taxon>
        <taxon>Tracheophyta</taxon>
        <taxon>Spermatophyta</taxon>
        <taxon>Magnoliopsida</taxon>
        <taxon>eudicotyledons</taxon>
        <taxon>Gunneridae</taxon>
        <taxon>Pentapetalae</taxon>
        <taxon>rosids</taxon>
        <taxon>malvids</taxon>
        <taxon>Malvales</taxon>
        <taxon>Dipterocarpaceae</taxon>
        <taxon>Rubroshorea</taxon>
    </lineage>
</organism>
<dbReference type="InterPro" id="IPR000528">
    <property type="entry name" value="Plant_nsLTP"/>
</dbReference>
<dbReference type="GO" id="GO:0008289">
    <property type="term" value="F:lipid binding"/>
    <property type="evidence" value="ECO:0007669"/>
    <property type="project" value="UniProtKB-KW"/>
</dbReference>
<sequence length="101" mass="10797">MLVTAPIANALTCSEISSQLSPCLSYLRNGGSVSSKCCSGVENLNNKSNTTPLRQQPCNCFRTLASEVSGIKTEYASSLPGKCGVNLQYKISWDTNCNSIK</sequence>
<dbReference type="CDD" id="cd01960">
    <property type="entry name" value="nsLTP1"/>
    <property type="match status" value="1"/>
</dbReference>
<dbReference type="AlphaFoldDB" id="A0AAV5IT08"/>
<protein>
    <recommendedName>
        <fullName evidence="2">Non-specific lipid-transfer protein</fullName>
    </recommendedName>
</protein>
<comment type="caution">
    <text evidence="4">The sequence shown here is derived from an EMBL/GenBank/DDBJ whole genome shotgun (WGS) entry which is preliminary data.</text>
</comment>
<name>A0AAV5IT08_9ROSI</name>
<evidence type="ECO:0000259" key="3">
    <source>
        <dbReference type="SMART" id="SM00499"/>
    </source>
</evidence>
<proteinExistence type="inferred from homology"/>
<evidence type="ECO:0000256" key="2">
    <source>
        <dbReference type="RuleBase" id="RU000628"/>
    </source>
</evidence>
<dbReference type="Gene3D" id="1.10.110.10">
    <property type="entry name" value="Plant lipid-transfer and hydrophobic proteins"/>
    <property type="match status" value="1"/>
</dbReference>
<dbReference type="InterPro" id="IPR016140">
    <property type="entry name" value="Bifunc_inhib/LTP/seed_store"/>
</dbReference>
<keyword evidence="2" id="KW-0446">Lipid-binding</keyword>
<reference evidence="4 5" key="1">
    <citation type="journal article" date="2021" name="Commun. Biol.">
        <title>The genome of Shorea leprosula (Dipterocarpaceae) highlights the ecological relevance of drought in aseasonal tropical rainforests.</title>
        <authorList>
            <person name="Ng K.K.S."/>
            <person name="Kobayashi M.J."/>
            <person name="Fawcett J.A."/>
            <person name="Hatakeyama M."/>
            <person name="Paape T."/>
            <person name="Ng C.H."/>
            <person name="Ang C.C."/>
            <person name="Tnah L.H."/>
            <person name="Lee C.T."/>
            <person name="Nishiyama T."/>
            <person name="Sese J."/>
            <person name="O'Brien M.J."/>
            <person name="Copetti D."/>
            <person name="Mohd Noor M.I."/>
            <person name="Ong R.C."/>
            <person name="Putra M."/>
            <person name="Sireger I.Z."/>
            <person name="Indrioko S."/>
            <person name="Kosugi Y."/>
            <person name="Izuno A."/>
            <person name="Isagi Y."/>
            <person name="Lee S.L."/>
            <person name="Shimizu K.K."/>
        </authorList>
    </citation>
    <scope>NUCLEOTIDE SEQUENCE [LARGE SCALE GENOMIC DNA]</scope>
    <source>
        <strain evidence="4">214</strain>
    </source>
</reference>
<dbReference type="PANTHER" id="PTHR33076">
    <property type="entry name" value="NON-SPECIFIC LIPID-TRANSFER PROTEIN 2-RELATED"/>
    <property type="match status" value="1"/>
</dbReference>
<dbReference type="Proteomes" id="UP001054252">
    <property type="component" value="Unassembled WGS sequence"/>
</dbReference>
<accession>A0AAV5IT08</accession>
<evidence type="ECO:0000256" key="1">
    <source>
        <dbReference type="ARBA" id="ARBA00009748"/>
    </source>
</evidence>
<dbReference type="PRINTS" id="PR00382">
    <property type="entry name" value="LIPIDTRNSFER"/>
</dbReference>
<dbReference type="InterPro" id="IPR036312">
    <property type="entry name" value="Bifun_inhib/LTP/seed_sf"/>
</dbReference>
<feature type="domain" description="Bifunctional inhibitor/plant lipid transfer protein/seed storage helical" evidence="3">
    <location>
        <begin position="13"/>
        <end position="97"/>
    </location>
</feature>
<dbReference type="SUPFAM" id="SSF47699">
    <property type="entry name" value="Bifunctional inhibitor/lipid-transfer protein/seed storage 2S albumin"/>
    <property type="match status" value="1"/>
</dbReference>
<keyword evidence="5" id="KW-1185">Reference proteome</keyword>